<organism evidence="2 3">
    <name type="scientific">Cryphonectria parasitica (strain ATCC 38755 / EP155)</name>
    <dbReference type="NCBI Taxonomy" id="660469"/>
    <lineage>
        <taxon>Eukaryota</taxon>
        <taxon>Fungi</taxon>
        <taxon>Dikarya</taxon>
        <taxon>Ascomycota</taxon>
        <taxon>Pezizomycotina</taxon>
        <taxon>Sordariomycetes</taxon>
        <taxon>Sordariomycetidae</taxon>
        <taxon>Diaporthales</taxon>
        <taxon>Cryphonectriaceae</taxon>
        <taxon>Cryphonectria-Endothia species complex</taxon>
        <taxon>Cryphonectria</taxon>
    </lineage>
</organism>
<dbReference type="GeneID" id="63842805"/>
<protein>
    <submittedName>
        <fullName evidence="2">Uncharacterized protein</fullName>
    </submittedName>
</protein>
<evidence type="ECO:0000313" key="3">
    <source>
        <dbReference type="Proteomes" id="UP000803844"/>
    </source>
</evidence>
<keyword evidence="3" id="KW-1185">Reference proteome</keyword>
<sequence>MNANGISTIVDNVRTDLGLFLDGRWAEIAAQDDGTFPRESIVRSAVNLAETIVRRSLQYNARIRASGHHELQLELVEIVETAVNTAINRANRSNAVAARPLYSVPREDVTGVLLPFVRNSLSILDFDVRHRRVVTPAEVIAAHAALVVDPIVSAADHVENDDDEAEDDDGDEQDAGNQAAPPNPNAGRLSCPYPRCQTTFAANRLDARRDHLASFHDHYEPGDPKVFSVSEAHLKRAQKHITIARLVRDRTRLNRLKSQLSAAEDRMRALNPNYRATHTLGADRAPQNVDEVALATLTKMELVRLLISARLELQRGWEVEITRLQAEVARLQALRRP</sequence>
<dbReference type="Proteomes" id="UP000803844">
    <property type="component" value="Unassembled WGS sequence"/>
</dbReference>
<accession>A0A9P5CLG6</accession>
<feature type="compositionally biased region" description="Acidic residues" evidence="1">
    <location>
        <begin position="160"/>
        <end position="174"/>
    </location>
</feature>
<dbReference type="AlphaFoldDB" id="A0A9P5CLG6"/>
<evidence type="ECO:0000313" key="2">
    <source>
        <dbReference type="EMBL" id="KAF3763324.1"/>
    </source>
</evidence>
<gene>
    <name evidence="2" type="ORF">M406DRAFT_73939</name>
</gene>
<dbReference type="EMBL" id="MU032349">
    <property type="protein sequence ID" value="KAF3763324.1"/>
    <property type="molecule type" value="Genomic_DNA"/>
</dbReference>
<dbReference type="RefSeq" id="XP_040774285.1">
    <property type="nucleotide sequence ID" value="XM_040925676.1"/>
</dbReference>
<name>A0A9P5CLG6_CRYP1</name>
<comment type="caution">
    <text evidence="2">The sequence shown here is derived from an EMBL/GenBank/DDBJ whole genome shotgun (WGS) entry which is preliminary data.</text>
</comment>
<reference evidence="2" key="1">
    <citation type="journal article" date="2020" name="Phytopathology">
        <title>Genome sequence of the chestnut blight fungus Cryphonectria parasitica EP155: A fundamental resource for an archetypical invasive plant pathogen.</title>
        <authorList>
            <person name="Crouch J.A."/>
            <person name="Dawe A."/>
            <person name="Aerts A."/>
            <person name="Barry K."/>
            <person name="Churchill A.C.L."/>
            <person name="Grimwood J."/>
            <person name="Hillman B."/>
            <person name="Milgroom M.G."/>
            <person name="Pangilinan J."/>
            <person name="Smith M."/>
            <person name="Salamov A."/>
            <person name="Schmutz J."/>
            <person name="Yadav J."/>
            <person name="Grigoriev I.V."/>
            <person name="Nuss D."/>
        </authorList>
    </citation>
    <scope>NUCLEOTIDE SEQUENCE</scope>
    <source>
        <strain evidence="2">EP155</strain>
    </source>
</reference>
<proteinExistence type="predicted"/>
<evidence type="ECO:0000256" key="1">
    <source>
        <dbReference type="SAM" id="MobiDB-lite"/>
    </source>
</evidence>
<feature type="region of interest" description="Disordered" evidence="1">
    <location>
        <begin position="160"/>
        <end position="191"/>
    </location>
</feature>